<evidence type="ECO:0000313" key="4">
    <source>
        <dbReference type="Proteomes" id="UP000297716"/>
    </source>
</evidence>
<dbReference type="Pfam" id="PF17784">
    <property type="entry name" value="Sulfotransfer_4"/>
    <property type="match status" value="1"/>
</dbReference>
<evidence type="ECO:0000259" key="2">
    <source>
        <dbReference type="Pfam" id="PF14033"/>
    </source>
</evidence>
<dbReference type="InterPro" id="IPR049192">
    <property type="entry name" value="DUF4246_C"/>
</dbReference>
<proteinExistence type="predicted"/>
<protein>
    <recommendedName>
        <fullName evidence="2">DUF4246 domain-containing protein</fullName>
    </recommendedName>
</protein>
<dbReference type="OrthoDB" id="408152at2759"/>
<keyword evidence="4" id="KW-1185">Reference proteome</keyword>
<dbReference type="InterPro" id="IPR027417">
    <property type="entry name" value="P-loop_NTPase"/>
</dbReference>
<dbReference type="Proteomes" id="UP000297716">
    <property type="component" value="Unassembled WGS sequence"/>
</dbReference>
<dbReference type="PANTHER" id="PTHR36978">
    <property type="entry name" value="P-LOOP CONTAINING NUCLEOTIDE TRIPHOSPHATE HYDROLASE"/>
    <property type="match status" value="1"/>
</dbReference>
<feature type="compositionally biased region" description="Acidic residues" evidence="1">
    <location>
        <begin position="305"/>
        <end position="325"/>
    </location>
</feature>
<comment type="caution">
    <text evidence="3">The sequence shown here is derived from an EMBL/GenBank/DDBJ whole genome shotgun (WGS) entry which is preliminary data.</text>
</comment>
<dbReference type="AlphaFoldDB" id="A0A4Z0YQN7"/>
<feature type="domain" description="DUF4246" evidence="2">
    <location>
        <begin position="287"/>
        <end position="380"/>
    </location>
</feature>
<evidence type="ECO:0000256" key="1">
    <source>
        <dbReference type="SAM" id="MobiDB-lite"/>
    </source>
</evidence>
<evidence type="ECO:0000313" key="3">
    <source>
        <dbReference type="EMBL" id="TGJ81340.1"/>
    </source>
</evidence>
<reference evidence="3 4" key="1">
    <citation type="submission" date="2019-03" db="EMBL/GenBank/DDBJ databases">
        <title>Draft genome sequence of Xylaria hypoxylon DSM 108379, a ubiquitous saprotrophic-parasitic fungi on hardwood.</title>
        <authorList>
            <person name="Buettner E."/>
            <person name="Leonhardt S."/>
            <person name="Gebauer A.M."/>
            <person name="Liers C."/>
            <person name="Hofrichter M."/>
            <person name="Kellner H."/>
        </authorList>
    </citation>
    <scope>NUCLEOTIDE SEQUENCE [LARGE SCALE GENOMIC DNA]</scope>
    <source>
        <strain evidence="3 4">DSM 108379</strain>
    </source>
</reference>
<dbReference type="EMBL" id="SKBN01000173">
    <property type="protein sequence ID" value="TGJ81340.1"/>
    <property type="molecule type" value="Genomic_DNA"/>
</dbReference>
<sequence length="380" mass="43933">MNVAVIAAGLPRCATSSLQEALQSEWLGCYPTMHMARVLPWPDRSQLVLDALREEDKDRRQKTLHKLFDGFAAICDFPGVAFIDDLMDMWPDAKIILNKRNDPVAWAKSIDESLMFFNSWTYRITTFPSTADRLHAQMHFAAFDGPRGWHTLTNTRKLSQRKFGIGRPRNLQTYQRWYNEHNEFVRNEARKRGQDVLEWEPQDGWAPICQFLGKPLPPASLPFPHCNDKQEMRKLKIILVARACGEGIVTNYDERESAGRNTSRLSLPNDPSDENGENWSPSSWESLRTVGADEKQDNRRGEAGKDEEDIGFEDSYDDESDEEWLEEQWRKLRQPVLPEPEPFEEVDYSPPHRLSQKFKDTGLQIIVKMVSIELTPEKPN</sequence>
<dbReference type="InterPro" id="IPR040632">
    <property type="entry name" value="Sulfotransfer_4"/>
</dbReference>
<dbReference type="Pfam" id="PF14033">
    <property type="entry name" value="DUF4246"/>
    <property type="match status" value="1"/>
</dbReference>
<name>A0A4Z0YQN7_9PEZI</name>
<dbReference type="SUPFAM" id="SSF52540">
    <property type="entry name" value="P-loop containing nucleoside triphosphate hydrolases"/>
    <property type="match status" value="1"/>
</dbReference>
<feature type="compositionally biased region" description="Polar residues" evidence="1">
    <location>
        <begin position="277"/>
        <end position="286"/>
    </location>
</feature>
<gene>
    <name evidence="3" type="ORF">E0Z10_g7414</name>
</gene>
<feature type="compositionally biased region" description="Basic and acidic residues" evidence="1">
    <location>
        <begin position="291"/>
        <end position="304"/>
    </location>
</feature>
<feature type="region of interest" description="Disordered" evidence="1">
    <location>
        <begin position="255"/>
        <end position="325"/>
    </location>
</feature>
<accession>A0A4Z0YQN7</accession>
<dbReference type="Gene3D" id="3.40.50.300">
    <property type="entry name" value="P-loop containing nucleotide triphosphate hydrolases"/>
    <property type="match status" value="1"/>
</dbReference>
<organism evidence="3 4">
    <name type="scientific">Xylaria hypoxylon</name>
    <dbReference type="NCBI Taxonomy" id="37992"/>
    <lineage>
        <taxon>Eukaryota</taxon>
        <taxon>Fungi</taxon>
        <taxon>Dikarya</taxon>
        <taxon>Ascomycota</taxon>
        <taxon>Pezizomycotina</taxon>
        <taxon>Sordariomycetes</taxon>
        <taxon>Xylariomycetidae</taxon>
        <taxon>Xylariales</taxon>
        <taxon>Xylariaceae</taxon>
        <taxon>Xylaria</taxon>
    </lineage>
</organism>
<dbReference type="PANTHER" id="PTHR36978:SF4">
    <property type="entry name" value="P-LOOP CONTAINING NUCLEOSIDE TRIPHOSPHATE HYDROLASE PROTEIN"/>
    <property type="match status" value="1"/>
</dbReference>